<proteinExistence type="predicted"/>
<evidence type="ECO:0000256" key="8">
    <source>
        <dbReference type="ARBA" id="ARBA00048679"/>
    </source>
</evidence>
<protein>
    <recommendedName>
        <fullName evidence="1">non-specific serine/threonine protein kinase</fullName>
        <ecNumber evidence="1">2.7.11.1</ecNumber>
    </recommendedName>
</protein>
<dbReference type="RefSeq" id="XP_037219343.1">
    <property type="nucleotide sequence ID" value="XM_037363699.1"/>
</dbReference>
<dbReference type="PANTHER" id="PTHR47634:SF9">
    <property type="entry name" value="PROTEIN KINASE DOMAIN-CONTAINING PROTEIN-RELATED"/>
    <property type="match status" value="1"/>
</dbReference>
<keyword evidence="2" id="KW-0723">Serine/threonine-protein kinase</keyword>
<evidence type="ECO:0000256" key="1">
    <source>
        <dbReference type="ARBA" id="ARBA00012513"/>
    </source>
</evidence>
<reference evidence="10" key="1">
    <citation type="submission" date="2020-05" db="EMBL/GenBank/DDBJ databases">
        <title>Mycena genomes resolve the evolution of fungal bioluminescence.</title>
        <authorList>
            <person name="Tsai I.J."/>
        </authorList>
    </citation>
    <scope>NUCLEOTIDE SEQUENCE</scope>
    <source>
        <strain evidence="10">171206Taipei</strain>
    </source>
</reference>
<dbReference type="InterPro" id="IPR051334">
    <property type="entry name" value="SRPK"/>
</dbReference>
<dbReference type="Proteomes" id="UP000636479">
    <property type="component" value="Unassembled WGS sequence"/>
</dbReference>
<dbReference type="GO" id="GO:0005524">
    <property type="term" value="F:ATP binding"/>
    <property type="evidence" value="ECO:0007669"/>
    <property type="project" value="UniProtKB-KW"/>
</dbReference>
<dbReference type="GO" id="GO:0000245">
    <property type="term" value="P:spliceosomal complex assembly"/>
    <property type="evidence" value="ECO:0007669"/>
    <property type="project" value="TreeGrafter"/>
</dbReference>
<dbReference type="Gene3D" id="1.10.510.10">
    <property type="entry name" value="Transferase(Phosphotransferase) domain 1"/>
    <property type="match status" value="1"/>
</dbReference>
<dbReference type="Pfam" id="PF00069">
    <property type="entry name" value="Pkinase"/>
    <property type="match status" value="1"/>
</dbReference>
<evidence type="ECO:0000256" key="7">
    <source>
        <dbReference type="ARBA" id="ARBA00047899"/>
    </source>
</evidence>
<evidence type="ECO:0000259" key="9">
    <source>
        <dbReference type="PROSITE" id="PS50011"/>
    </source>
</evidence>
<name>A0A8H6SLR4_9AGAR</name>
<comment type="caution">
    <text evidence="10">The sequence shown here is derived from an EMBL/GenBank/DDBJ whole genome shotgun (WGS) entry which is preliminary data.</text>
</comment>
<organism evidence="10 11">
    <name type="scientific">Mycena indigotica</name>
    <dbReference type="NCBI Taxonomy" id="2126181"/>
    <lineage>
        <taxon>Eukaryota</taxon>
        <taxon>Fungi</taxon>
        <taxon>Dikarya</taxon>
        <taxon>Basidiomycota</taxon>
        <taxon>Agaricomycotina</taxon>
        <taxon>Agaricomycetes</taxon>
        <taxon>Agaricomycetidae</taxon>
        <taxon>Agaricales</taxon>
        <taxon>Marasmiineae</taxon>
        <taxon>Mycenaceae</taxon>
        <taxon>Mycena</taxon>
    </lineage>
</organism>
<sequence length="420" mass="47215">MTSDRPALSGVVGAESLSSYGPNGNHPVHIGDQFSHGRYTVVHKLGYGRTSTTWLVLDEQTQSYASLKIVMAGRTVTEVEVLRHLQATYDATEEGSEHVGRMFDSFIHEGPNGKHQCIVGEVFGANLASDVYWGSFWENESLPIEMVRRLSGQLALGLRYLHRRGVAHGDLHPGNMLLCLPNALTSPEDVKRYMGMPHKCFVRNETGYSPPHIPEYLVPGLTINTTNLHLCFTKSNVKICDFSESYMASLSTIPQLATPLALRPPDAVLDTMPHATTELDIWALGVTFHMLLVGGLEPFICPGGFLGGKRDWNRMLKEMVLRMGKFPEPLWSQWNRRNDDFDDDGQPLDSNTKIPSRLVSKYCDLHGEELVVYEALLRSIFQYQPHERITAEQLVSSTWICDYCRPEMEEGRVFDVPDFS</sequence>
<dbReference type="EMBL" id="JACAZF010000006">
    <property type="protein sequence ID" value="KAF7301343.1"/>
    <property type="molecule type" value="Genomic_DNA"/>
</dbReference>
<dbReference type="InterPro" id="IPR011009">
    <property type="entry name" value="Kinase-like_dom_sf"/>
</dbReference>
<dbReference type="PANTHER" id="PTHR47634">
    <property type="entry name" value="PROTEIN KINASE DOMAIN-CONTAINING PROTEIN-RELATED"/>
    <property type="match status" value="1"/>
</dbReference>
<keyword evidence="6" id="KW-0067">ATP-binding</keyword>
<comment type="catalytic activity">
    <reaction evidence="7">
        <text>L-threonyl-[protein] + ATP = O-phospho-L-threonyl-[protein] + ADP + H(+)</text>
        <dbReference type="Rhea" id="RHEA:46608"/>
        <dbReference type="Rhea" id="RHEA-COMP:11060"/>
        <dbReference type="Rhea" id="RHEA-COMP:11605"/>
        <dbReference type="ChEBI" id="CHEBI:15378"/>
        <dbReference type="ChEBI" id="CHEBI:30013"/>
        <dbReference type="ChEBI" id="CHEBI:30616"/>
        <dbReference type="ChEBI" id="CHEBI:61977"/>
        <dbReference type="ChEBI" id="CHEBI:456216"/>
        <dbReference type="EC" id="2.7.11.1"/>
    </reaction>
</comment>
<evidence type="ECO:0000313" key="10">
    <source>
        <dbReference type="EMBL" id="KAF7301343.1"/>
    </source>
</evidence>
<evidence type="ECO:0000256" key="2">
    <source>
        <dbReference type="ARBA" id="ARBA00022527"/>
    </source>
</evidence>
<dbReference type="SUPFAM" id="SSF56112">
    <property type="entry name" value="Protein kinase-like (PK-like)"/>
    <property type="match status" value="1"/>
</dbReference>
<feature type="domain" description="Protein kinase" evidence="9">
    <location>
        <begin position="39"/>
        <end position="400"/>
    </location>
</feature>
<keyword evidence="4" id="KW-0547">Nucleotide-binding</keyword>
<gene>
    <name evidence="10" type="ORF">MIND_00699500</name>
</gene>
<comment type="catalytic activity">
    <reaction evidence="8">
        <text>L-seryl-[protein] + ATP = O-phospho-L-seryl-[protein] + ADP + H(+)</text>
        <dbReference type="Rhea" id="RHEA:17989"/>
        <dbReference type="Rhea" id="RHEA-COMP:9863"/>
        <dbReference type="Rhea" id="RHEA-COMP:11604"/>
        <dbReference type="ChEBI" id="CHEBI:15378"/>
        <dbReference type="ChEBI" id="CHEBI:29999"/>
        <dbReference type="ChEBI" id="CHEBI:30616"/>
        <dbReference type="ChEBI" id="CHEBI:83421"/>
        <dbReference type="ChEBI" id="CHEBI:456216"/>
        <dbReference type="EC" id="2.7.11.1"/>
    </reaction>
</comment>
<evidence type="ECO:0000256" key="5">
    <source>
        <dbReference type="ARBA" id="ARBA00022777"/>
    </source>
</evidence>
<evidence type="ECO:0000313" key="11">
    <source>
        <dbReference type="Proteomes" id="UP000636479"/>
    </source>
</evidence>
<dbReference type="GeneID" id="59346215"/>
<accession>A0A8H6SLR4</accession>
<dbReference type="InterPro" id="IPR000719">
    <property type="entry name" value="Prot_kinase_dom"/>
</dbReference>
<dbReference type="Gene3D" id="3.30.200.20">
    <property type="entry name" value="Phosphorylase Kinase, domain 1"/>
    <property type="match status" value="1"/>
</dbReference>
<keyword evidence="5 10" id="KW-0418">Kinase</keyword>
<dbReference type="GO" id="GO:0050684">
    <property type="term" value="P:regulation of mRNA processing"/>
    <property type="evidence" value="ECO:0007669"/>
    <property type="project" value="TreeGrafter"/>
</dbReference>
<dbReference type="EC" id="2.7.11.1" evidence="1"/>
<keyword evidence="3" id="KW-0808">Transferase</keyword>
<dbReference type="SMART" id="SM00220">
    <property type="entry name" value="S_TKc"/>
    <property type="match status" value="1"/>
</dbReference>
<evidence type="ECO:0000256" key="4">
    <source>
        <dbReference type="ARBA" id="ARBA00022741"/>
    </source>
</evidence>
<dbReference type="GO" id="GO:0004674">
    <property type="term" value="F:protein serine/threonine kinase activity"/>
    <property type="evidence" value="ECO:0007669"/>
    <property type="project" value="UniProtKB-KW"/>
</dbReference>
<dbReference type="OrthoDB" id="5979581at2759"/>
<evidence type="ECO:0000256" key="6">
    <source>
        <dbReference type="ARBA" id="ARBA00022840"/>
    </source>
</evidence>
<dbReference type="AlphaFoldDB" id="A0A8H6SLR4"/>
<dbReference type="PROSITE" id="PS50011">
    <property type="entry name" value="PROTEIN_KINASE_DOM"/>
    <property type="match status" value="1"/>
</dbReference>
<keyword evidence="11" id="KW-1185">Reference proteome</keyword>
<evidence type="ECO:0000256" key="3">
    <source>
        <dbReference type="ARBA" id="ARBA00022679"/>
    </source>
</evidence>